<feature type="domain" description="Acyltransferase 3" evidence="3">
    <location>
        <begin position="33"/>
        <end position="338"/>
    </location>
</feature>
<evidence type="ECO:0000313" key="4">
    <source>
        <dbReference type="EMBL" id="SOD64540.1"/>
    </source>
</evidence>
<feature type="region of interest" description="Disordered" evidence="1">
    <location>
        <begin position="359"/>
        <end position="397"/>
    </location>
</feature>
<proteinExistence type="predicted"/>
<feature type="transmembrane region" description="Helical" evidence="2">
    <location>
        <begin position="64"/>
        <end position="85"/>
    </location>
</feature>
<dbReference type="OrthoDB" id="6623990at2"/>
<gene>
    <name evidence="4" type="ORF">SAMN06297387_117107</name>
</gene>
<dbReference type="PANTHER" id="PTHR37312:SF1">
    <property type="entry name" value="MEMBRANE-BOUND ACYLTRANSFERASE YKRP-RELATED"/>
    <property type="match status" value="1"/>
</dbReference>
<feature type="transmembrane region" description="Helical" evidence="2">
    <location>
        <begin position="97"/>
        <end position="115"/>
    </location>
</feature>
<organism evidence="4 5">
    <name type="scientific">Streptomyces zhaozhouensis</name>
    <dbReference type="NCBI Taxonomy" id="1300267"/>
    <lineage>
        <taxon>Bacteria</taxon>
        <taxon>Bacillati</taxon>
        <taxon>Actinomycetota</taxon>
        <taxon>Actinomycetes</taxon>
        <taxon>Kitasatosporales</taxon>
        <taxon>Streptomycetaceae</taxon>
        <taxon>Streptomyces</taxon>
    </lineage>
</organism>
<accession>A0A286E0Y5</accession>
<keyword evidence="2" id="KW-0472">Membrane</keyword>
<dbReference type="Proteomes" id="UP000219072">
    <property type="component" value="Unassembled WGS sequence"/>
</dbReference>
<evidence type="ECO:0000259" key="3">
    <source>
        <dbReference type="Pfam" id="PF01757"/>
    </source>
</evidence>
<dbReference type="EMBL" id="OCNE01000017">
    <property type="protein sequence ID" value="SOD64540.1"/>
    <property type="molecule type" value="Genomic_DNA"/>
</dbReference>
<keyword evidence="2" id="KW-0812">Transmembrane</keyword>
<evidence type="ECO:0000313" key="5">
    <source>
        <dbReference type="Proteomes" id="UP000219072"/>
    </source>
</evidence>
<feature type="transmembrane region" description="Helical" evidence="2">
    <location>
        <begin position="321"/>
        <end position="345"/>
    </location>
</feature>
<dbReference type="AlphaFoldDB" id="A0A286E0Y5"/>
<dbReference type="InterPro" id="IPR002656">
    <property type="entry name" value="Acyl_transf_3_dom"/>
</dbReference>
<feature type="transmembrane region" description="Helical" evidence="2">
    <location>
        <begin position="210"/>
        <end position="229"/>
    </location>
</feature>
<reference evidence="4 5" key="1">
    <citation type="submission" date="2017-09" db="EMBL/GenBank/DDBJ databases">
        <authorList>
            <person name="Ehlers B."/>
            <person name="Leendertz F.H."/>
        </authorList>
    </citation>
    <scope>NUCLEOTIDE SEQUENCE [LARGE SCALE GENOMIC DNA]</scope>
    <source>
        <strain evidence="4 5">CGMCC 4.7095</strain>
    </source>
</reference>
<feature type="transmembrane region" description="Helical" evidence="2">
    <location>
        <begin position="135"/>
        <end position="153"/>
    </location>
</feature>
<keyword evidence="5" id="KW-1185">Reference proteome</keyword>
<evidence type="ECO:0000256" key="1">
    <source>
        <dbReference type="SAM" id="MobiDB-lite"/>
    </source>
</evidence>
<keyword evidence="2" id="KW-1133">Transmembrane helix</keyword>
<evidence type="ECO:0000256" key="2">
    <source>
        <dbReference type="SAM" id="Phobius"/>
    </source>
</evidence>
<feature type="transmembrane region" description="Helical" evidence="2">
    <location>
        <begin position="282"/>
        <end position="301"/>
    </location>
</feature>
<protein>
    <submittedName>
        <fullName evidence="4">Fucose 4-O-acetylase</fullName>
    </submittedName>
</protein>
<sequence>MTGSPQSPPERSAEQTMALRLPKQAKAPKQRDAFFDNAKYLAIVLVAMGHAWEPLRADSRAVTALYMFVYAFHMPAFILVAGYFSRNWDGRPDRVRRLVTGVLVPYVLFQIAYTYFLRHLDDNDDNYLPLFEPRWLLWFLVALFIWRLTVPLWRTVRWPVPLALALAAVATASPTMGGDLQLQRVVQFLPFFVLGMTVRAEHFQMLRRRAARLLALPVGAAAALFAYWAEPRMEYAWFYHRGSAQELGEPWWVGVLMTLAIFGCSVLLTCCFLALVPGRHGWFTALGAGTLYGYLLHGFLIRGSVEWGWYDGELMESTPTALLISSVVAAVGISLLCSTPVQRLLRPVVEPNMRWFFRPDEPKGGAGGKDAAPKAEPGTSTAAKGADPAGKTTSTPH</sequence>
<dbReference type="Pfam" id="PF01757">
    <property type="entry name" value="Acyl_transf_3"/>
    <property type="match status" value="1"/>
</dbReference>
<dbReference type="InterPro" id="IPR052734">
    <property type="entry name" value="Nod_factor_acetyltransferase"/>
</dbReference>
<dbReference type="PANTHER" id="PTHR37312">
    <property type="entry name" value="MEMBRANE-BOUND ACYLTRANSFERASE YKRP-RELATED"/>
    <property type="match status" value="1"/>
</dbReference>
<dbReference type="GO" id="GO:0016747">
    <property type="term" value="F:acyltransferase activity, transferring groups other than amino-acyl groups"/>
    <property type="evidence" value="ECO:0007669"/>
    <property type="project" value="InterPro"/>
</dbReference>
<feature type="transmembrane region" description="Helical" evidence="2">
    <location>
        <begin position="251"/>
        <end position="275"/>
    </location>
</feature>
<name>A0A286E0Y5_9ACTN</name>